<dbReference type="EMBL" id="JAAMPC010000006">
    <property type="protein sequence ID" value="KAG2309484.1"/>
    <property type="molecule type" value="Genomic_DNA"/>
</dbReference>
<gene>
    <name evidence="2" type="ORF">Bca52824_029232</name>
</gene>
<accession>A0A8X7VE53</accession>
<feature type="compositionally biased region" description="Basic and acidic residues" evidence="1">
    <location>
        <begin position="1"/>
        <end position="20"/>
    </location>
</feature>
<dbReference type="Proteomes" id="UP000886595">
    <property type="component" value="Unassembled WGS sequence"/>
</dbReference>
<name>A0A8X7VE53_BRACI</name>
<feature type="region of interest" description="Disordered" evidence="1">
    <location>
        <begin position="1"/>
        <end position="26"/>
    </location>
</feature>
<evidence type="ECO:0000256" key="1">
    <source>
        <dbReference type="SAM" id="MobiDB-lite"/>
    </source>
</evidence>
<organism evidence="2 3">
    <name type="scientific">Brassica carinata</name>
    <name type="common">Ethiopian mustard</name>
    <name type="synonym">Abyssinian cabbage</name>
    <dbReference type="NCBI Taxonomy" id="52824"/>
    <lineage>
        <taxon>Eukaryota</taxon>
        <taxon>Viridiplantae</taxon>
        <taxon>Streptophyta</taxon>
        <taxon>Embryophyta</taxon>
        <taxon>Tracheophyta</taxon>
        <taxon>Spermatophyta</taxon>
        <taxon>Magnoliopsida</taxon>
        <taxon>eudicotyledons</taxon>
        <taxon>Gunneridae</taxon>
        <taxon>Pentapetalae</taxon>
        <taxon>rosids</taxon>
        <taxon>malvids</taxon>
        <taxon>Brassicales</taxon>
        <taxon>Brassicaceae</taxon>
        <taxon>Brassiceae</taxon>
        <taxon>Brassica</taxon>
    </lineage>
</organism>
<evidence type="ECO:0000313" key="3">
    <source>
        <dbReference type="Proteomes" id="UP000886595"/>
    </source>
</evidence>
<proteinExistence type="predicted"/>
<evidence type="ECO:0000313" key="2">
    <source>
        <dbReference type="EMBL" id="KAG2309484.1"/>
    </source>
</evidence>
<keyword evidence="3" id="KW-1185">Reference proteome</keyword>
<feature type="compositionally biased region" description="Basic and acidic residues" evidence="1">
    <location>
        <begin position="238"/>
        <end position="261"/>
    </location>
</feature>
<feature type="region of interest" description="Disordered" evidence="1">
    <location>
        <begin position="195"/>
        <end position="265"/>
    </location>
</feature>
<comment type="caution">
    <text evidence="2">The sequence shown here is derived from an EMBL/GenBank/DDBJ whole genome shotgun (WGS) entry which is preliminary data.</text>
</comment>
<reference evidence="2 3" key="1">
    <citation type="submission" date="2020-02" db="EMBL/GenBank/DDBJ databases">
        <authorList>
            <person name="Ma Q."/>
            <person name="Huang Y."/>
            <person name="Song X."/>
            <person name="Pei D."/>
        </authorList>
    </citation>
    <scope>NUCLEOTIDE SEQUENCE [LARGE SCALE GENOMIC DNA]</scope>
    <source>
        <strain evidence="2">Sxm20200214</strain>
        <tissue evidence="2">Leaf</tissue>
    </source>
</reference>
<protein>
    <submittedName>
        <fullName evidence="2">Uncharacterized protein</fullName>
    </submittedName>
</protein>
<sequence>MGPKKSEQKQKQKQQVEKHNPPPVYEEDYIPIKTLTEYGLDGDTVKVLDKAEIWNSLLLRNDKKLLAGTKGLPESKYDQICEAIGRIMDSLESKVQEFTDTTVAAMEDMYHQKDDFMKLVIRATQKCLRECYTFEEMHETLYRDFGQERATTEKIYSRFFVGKKESKFYKQLSSIRSAQRKSEQIREKHAAAELEAKQTLGKKEKQEAKASEPKQKMQKEMQEAEQKVTQEADSELASEPKQKQQVEQEKPASPEQKEKHNPPLVYEDAEQKKLAIAELEEKLAATALGEELAAAELPLAALHLAEKLAADELAEKLAAAELEEKERLAAAELAEKLAAAELAEKLAAAELAERETLGKKEKQEAESRLPVLSQQVITSQKDMRDAFALQQKIIAEIMNSQAGMATNEDLESVQDGVGGRLESLGKALATDVADEILKELTSASRELSQKAEKLISSKVKGALKKLDNAFKARVETECEARVAVAVANVATGTKERMAMHIVEEEYEECFSMAIRSDKASLGWLLTKTDPEGLPGLQLSKPTLLGLLARLALLVRSLDVGLYTGVYRSWFLAVSDFAVRTDLDIPDWLMKDLLVAQANALEDA</sequence>
<dbReference type="AlphaFoldDB" id="A0A8X7VE53"/>
<feature type="compositionally biased region" description="Basic and acidic residues" evidence="1">
    <location>
        <begin position="195"/>
        <end position="230"/>
    </location>
</feature>